<name>A0A537LMC6_9BACT</name>
<dbReference type="InterPro" id="IPR035906">
    <property type="entry name" value="MetI-like_sf"/>
</dbReference>
<evidence type="ECO:0000256" key="5">
    <source>
        <dbReference type="ARBA" id="ARBA00022989"/>
    </source>
</evidence>
<evidence type="ECO:0000256" key="8">
    <source>
        <dbReference type="SAM" id="MobiDB-lite"/>
    </source>
</evidence>
<proteinExistence type="inferred from homology"/>
<feature type="transmembrane region" description="Helical" evidence="7">
    <location>
        <begin position="262"/>
        <end position="281"/>
    </location>
</feature>
<keyword evidence="3" id="KW-1003">Cell membrane</keyword>
<organism evidence="10 13">
    <name type="scientific">Candidatus Segetimicrobium genomatis</name>
    <dbReference type="NCBI Taxonomy" id="2569760"/>
    <lineage>
        <taxon>Bacteria</taxon>
        <taxon>Bacillati</taxon>
        <taxon>Candidatus Sysuimicrobiota</taxon>
        <taxon>Candidatus Sysuimicrobiia</taxon>
        <taxon>Candidatus Sysuimicrobiales</taxon>
        <taxon>Candidatus Segetimicrobiaceae</taxon>
        <taxon>Candidatus Segetimicrobium</taxon>
    </lineage>
</organism>
<comment type="subcellular location">
    <subcellularLocation>
        <location evidence="1 7">Cell membrane</location>
        <topology evidence="1 7">Multi-pass membrane protein</topology>
    </subcellularLocation>
</comment>
<evidence type="ECO:0000256" key="1">
    <source>
        <dbReference type="ARBA" id="ARBA00004651"/>
    </source>
</evidence>
<dbReference type="PROSITE" id="PS50928">
    <property type="entry name" value="ABC_TM1"/>
    <property type="match status" value="1"/>
</dbReference>
<keyword evidence="2 7" id="KW-0813">Transport</keyword>
<dbReference type="EMBL" id="VBAI01000164">
    <property type="protein sequence ID" value="TMJ09252.1"/>
    <property type="molecule type" value="Genomic_DNA"/>
</dbReference>
<feature type="transmembrane region" description="Helical" evidence="7">
    <location>
        <begin position="209"/>
        <end position="227"/>
    </location>
</feature>
<comment type="similarity">
    <text evidence="7">Belongs to the binding-protein-dependent transport system permease family.</text>
</comment>
<keyword evidence="4 7" id="KW-0812">Transmembrane</keyword>
<feature type="domain" description="ABC transmembrane type-1" evidence="9">
    <location>
        <begin position="92"/>
        <end position="281"/>
    </location>
</feature>
<dbReference type="PANTHER" id="PTHR43386:SF1">
    <property type="entry name" value="D,D-DIPEPTIDE TRANSPORT SYSTEM PERMEASE PROTEIN DDPC-RELATED"/>
    <property type="match status" value="1"/>
</dbReference>
<dbReference type="InterPro" id="IPR000515">
    <property type="entry name" value="MetI-like"/>
</dbReference>
<evidence type="ECO:0000313" key="13">
    <source>
        <dbReference type="Proteomes" id="UP000318661"/>
    </source>
</evidence>
<evidence type="ECO:0000256" key="2">
    <source>
        <dbReference type="ARBA" id="ARBA00022448"/>
    </source>
</evidence>
<dbReference type="CDD" id="cd06261">
    <property type="entry name" value="TM_PBP2"/>
    <property type="match status" value="1"/>
</dbReference>
<dbReference type="GO" id="GO:0055085">
    <property type="term" value="P:transmembrane transport"/>
    <property type="evidence" value="ECO:0007669"/>
    <property type="project" value="InterPro"/>
</dbReference>
<dbReference type="EMBL" id="VBAJ01000066">
    <property type="protein sequence ID" value="TMJ09161.1"/>
    <property type="molecule type" value="Genomic_DNA"/>
</dbReference>
<dbReference type="SUPFAM" id="SSF161098">
    <property type="entry name" value="MetI-like"/>
    <property type="match status" value="1"/>
</dbReference>
<feature type="region of interest" description="Disordered" evidence="8">
    <location>
        <begin position="1"/>
        <end position="26"/>
    </location>
</feature>
<dbReference type="Gene3D" id="1.10.3720.10">
    <property type="entry name" value="MetI-like"/>
    <property type="match status" value="1"/>
</dbReference>
<gene>
    <name evidence="11" type="ORF">E6G98_10185</name>
    <name evidence="10" type="ORF">E6G99_03100</name>
</gene>
<feature type="transmembrane region" description="Helical" evidence="7">
    <location>
        <begin position="140"/>
        <end position="167"/>
    </location>
</feature>
<sequence>MPSSIRGSATSRRGAPRRPAPYGAGRRLTPSARIGAAVLVVIALAAAAPWIFTRASPDQIDILARLAPPSRLHVLGTDNIGRDLLARLVWGARISLLVALVSVGGAASIGVTLGLLAGYLGGWVESVVMRIVDVFLSFPAILLALALVAVLGAGVTSVITALTLVFWTQYARVIRASALAEKQKVYVEAATAVGANSGRIVIRHILPNILSPVIILATLGMGTAVVAESTLSFLGMGVQPPAPSWGWTLAFGTRYLRDAPHIATFSGLAIMLTVLGFNLLGDGVRDMLDPRFRPQ</sequence>
<evidence type="ECO:0000256" key="7">
    <source>
        <dbReference type="RuleBase" id="RU363032"/>
    </source>
</evidence>
<dbReference type="Proteomes" id="UP000315217">
    <property type="component" value="Unassembled WGS sequence"/>
</dbReference>
<evidence type="ECO:0000313" key="11">
    <source>
        <dbReference type="EMBL" id="TMJ09252.1"/>
    </source>
</evidence>
<keyword evidence="5 7" id="KW-1133">Transmembrane helix</keyword>
<evidence type="ECO:0000256" key="4">
    <source>
        <dbReference type="ARBA" id="ARBA00022692"/>
    </source>
</evidence>
<evidence type="ECO:0000313" key="10">
    <source>
        <dbReference type="EMBL" id="TMJ09161.1"/>
    </source>
</evidence>
<protein>
    <submittedName>
        <fullName evidence="10">ABC transporter permease</fullName>
    </submittedName>
</protein>
<dbReference type="Proteomes" id="UP000318661">
    <property type="component" value="Unassembled WGS sequence"/>
</dbReference>
<dbReference type="InterPro" id="IPR050366">
    <property type="entry name" value="BP-dependent_transpt_permease"/>
</dbReference>
<evidence type="ECO:0000256" key="6">
    <source>
        <dbReference type="ARBA" id="ARBA00023136"/>
    </source>
</evidence>
<feature type="compositionally biased region" description="Polar residues" evidence="8">
    <location>
        <begin position="1"/>
        <end position="11"/>
    </location>
</feature>
<dbReference type="PANTHER" id="PTHR43386">
    <property type="entry name" value="OLIGOPEPTIDE TRANSPORT SYSTEM PERMEASE PROTEIN APPC"/>
    <property type="match status" value="1"/>
</dbReference>
<evidence type="ECO:0000259" key="9">
    <source>
        <dbReference type="PROSITE" id="PS50928"/>
    </source>
</evidence>
<keyword evidence="6 7" id="KW-0472">Membrane</keyword>
<feature type="transmembrane region" description="Helical" evidence="7">
    <location>
        <begin position="34"/>
        <end position="52"/>
    </location>
</feature>
<evidence type="ECO:0000256" key="3">
    <source>
        <dbReference type="ARBA" id="ARBA00022475"/>
    </source>
</evidence>
<evidence type="ECO:0000313" key="12">
    <source>
        <dbReference type="Proteomes" id="UP000315217"/>
    </source>
</evidence>
<accession>A0A537LMC6</accession>
<dbReference type="Pfam" id="PF00528">
    <property type="entry name" value="BPD_transp_1"/>
    <property type="match status" value="1"/>
</dbReference>
<feature type="transmembrane region" description="Helical" evidence="7">
    <location>
        <begin position="94"/>
        <end position="120"/>
    </location>
</feature>
<dbReference type="GO" id="GO:0005886">
    <property type="term" value="C:plasma membrane"/>
    <property type="evidence" value="ECO:0007669"/>
    <property type="project" value="UniProtKB-SubCell"/>
</dbReference>
<dbReference type="AlphaFoldDB" id="A0A537LMC6"/>
<comment type="caution">
    <text evidence="10">The sequence shown here is derived from an EMBL/GenBank/DDBJ whole genome shotgun (WGS) entry which is preliminary data.</text>
</comment>
<reference evidence="12 13" key="1">
    <citation type="journal article" date="2019" name="Nat. Microbiol.">
        <title>Mediterranean grassland soil C-N compound turnover is dependent on rainfall and depth, and is mediated by genomically divergent microorganisms.</title>
        <authorList>
            <person name="Diamond S."/>
            <person name="Andeer P.F."/>
            <person name="Li Z."/>
            <person name="Crits-Christoph A."/>
            <person name="Burstein D."/>
            <person name="Anantharaman K."/>
            <person name="Lane K.R."/>
            <person name="Thomas B.C."/>
            <person name="Pan C."/>
            <person name="Northen T.R."/>
            <person name="Banfield J.F."/>
        </authorList>
    </citation>
    <scope>NUCLEOTIDE SEQUENCE [LARGE SCALE GENOMIC DNA]</scope>
    <source>
        <strain evidence="11">NP_1</strain>
        <strain evidence="10">NP_2</strain>
    </source>
</reference>